<dbReference type="Proteomes" id="UP000076959">
    <property type="component" value="Unassembled WGS sequence"/>
</dbReference>
<dbReference type="InterPro" id="IPR029045">
    <property type="entry name" value="ClpP/crotonase-like_dom_sf"/>
</dbReference>
<dbReference type="Pfam" id="PF00378">
    <property type="entry name" value="ECH_1"/>
    <property type="match status" value="1"/>
</dbReference>
<evidence type="ECO:0000313" key="6">
    <source>
        <dbReference type="Proteomes" id="UP000076959"/>
    </source>
</evidence>
<dbReference type="STRING" id="1505087.AYJ54_36870"/>
<dbReference type="PANTHER" id="PTHR11941:SF169">
    <property type="entry name" value="(7AS)-7A-METHYL-1,5-DIOXO-2,3,5,6,7,7A-HEXAHYDRO-1H-INDENE-CARBOXYL-COA HYDROLASE"/>
    <property type="match status" value="1"/>
</dbReference>
<dbReference type="FunFam" id="1.10.12.10:FF:000001">
    <property type="entry name" value="Probable enoyl-CoA hydratase, mitochondrial"/>
    <property type="match status" value="1"/>
</dbReference>
<keyword evidence="6" id="KW-1185">Reference proteome</keyword>
<dbReference type="GO" id="GO:0016836">
    <property type="term" value="F:hydro-lyase activity"/>
    <property type="evidence" value="ECO:0007669"/>
    <property type="project" value="UniProtKB-ARBA"/>
</dbReference>
<dbReference type="Gene3D" id="1.10.12.10">
    <property type="entry name" value="Lyase 2-enoyl-coa Hydratase, Chain A, domain 2"/>
    <property type="match status" value="1"/>
</dbReference>
<dbReference type="AlphaFoldDB" id="A0A176Y5J6"/>
<evidence type="ECO:0000313" key="5">
    <source>
        <dbReference type="EMBL" id="OAE96356.1"/>
    </source>
</evidence>
<keyword evidence="3" id="KW-0456">Lyase</keyword>
<gene>
    <name evidence="5" type="ORF">AYJ54_36870</name>
</gene>
<protein>
    <submittedName>
        <fullName evidence="5">Enoyl-CoA hydratase</fullName>
    </submittedName>
</protein>
<evidence type="ECO:0000256" key="1">
    <source>
        <dbReference type="ARBA" id="ARBA00005254"/>
    </source>
</evidence>
<dbReference type="InterPro" id="IPR001753">
    <property type="entry name" value="Enoyl-CoA_hydra/iso"/>
</dbReference>
<dbReference type="EMBL" id="LUUB01000131">
    <property type="protein sequence ID" value="OAE96356.1"/>
    <property type="molecule type" value="Genomic_DNA"/>
</dbReference>
<evidence type="ECO:0000256" key="3">
    <source>
        <dbReference type="ARBA" id="ARBA00023239"/>
    </source>
</evidence>
<sequence length="202" mass="21231">MPWRRDIALRGCESTISFGGMTLADEITKPVIAAIQGHCIAGGLELAMACDIRVCTPDSRFGLAEVRWGVLPGGGGTQRLPRLVPVGCALEMILTGEAIDAARAERIGLVNRIVVADALLDTAFAIAERIAANGPLAVKAAKRAIQHGLDRSLAEGLALEGALQKRLLQTDDAEEGLRAFAERRRPAYATGAAPAPAQSSKI</sequence>
<dbReference type="Gene3D" id="3.90.226.10">
    <property type="entry name" value="2-enoyl-CoA Hydratase, Chain A, domain 1"/>
    <property type="match status" value="1"/>
</dbReference>
<dbReference type="SUPFAM" id="SSF52096">
    <property type="entry name" value="ClpP/crotonase"/>
    <property type="match status" value="1"/>
</dbReference>
<evidence type="ECO:0000256" key="4">
    <source>
        <dbReference type="RuleBase" id="RU003707"/>
    </source>
</evidence>
<dbReference type="PROSITE" id="PS00166">
    <property type="entry name" value="ENOYL_COA_HYDRATASE"/>
    <property type="match status" value="1"/>
</dbReference>
<dbReference type="PANTHER" id="PTHR11941">
    <property type="entry name" value="ENOYL-COA HYDRATASE-RELATED"/>
    <property type="match status" value="1"/>
</dbReference>
<dbReference type="InterPro" id="IPR018376">
    <property type="entry name" value="Enoyl-CoA_hyd/isom_CS"/>
</dbReference>
<comment type="similarity">
    <text evidence="1 4">Belongs to the enoyl-CoA hydratase/isomerase family.</text>
</comment>
<organism evidence="5 6">
    <name type="scientific">Bradyrhizobium centrolobii</name>
    <dbReference type="NCBI Taxonomy" id="1505087"/>
    <lineage>
        <taxon>Bacteria</taxon>
        <taxon>Pseudomonadati</taxon>
        <taxon>Pseudomonadota</taxon>
        <taxon>Alphaproteobacteria</taxon>
        <taxon>Hyphomicrobiales</taxon>
        <taxon>Nitrobacteraceae</taxon>
        <taxon>Bradyrhizobium</taxon>
    </lineage>
</organism>
<accession>A0A176Y5J6</accession>
<evidence type="ECO:0000256" key="2">
    <source>
        <dbReference type="ARBA" id="ARBA00023098"/>
    </source>
</evidence>
<name>A0A176Y5J6_9BRAD</name>
<dbReference type="CDD" id="cd06558">
    <property type="entry name" value="crotonase-like"/>
    <property type="match status" value="1"/>
</dbReference>
<dbReference type="InterPro" id="IPR014748">
    <property type="entry name" value="Enoyl-CoA_hydra_C"/>
</dbReference>
<keyword evidence="2" id="KW-0443">Lipid metabolism</keyword>
<dbReference type="GO" id="GO:0006635">
    <property type="term" value="P:fatty acid beta-oxidation"/>
    <property type="evidence" value="ECO:0007669"/>
    <property type="project" value="TreeGrafter"/>
</dbReference>
<comment type="caution">
    <text evidence="5">The sequence shown here is derived from an EMBL/GenBank/DDBJ whole genome shotgun (WGS) entry which is preliminary data.</text>
</comment>
<proteinExistence type="inferred from homology"/>
<reference evidence="5 6" key="1">
    <citation type="submission" date="2016-03" db="EMBL/GenBank/DDBJ databases">
        <title>Draft Genome Sequence of the Strain BR 10245 (Bradyrhizobium sp.) isolated from nodules of Centrolobium paraense.</title>
        <authorList>
            <person name="Simoes-Araujo J.L.Sr."/>
            <person name="Barauna A.C."/>
            <person name="Silva K."/>
            <person name="Zilli J.E."/>
        </authorList>
    </citation>
    <scope>NUCLEOTIDE SEQUENCE [LARGE SCALE GENOMIC DNA]</scope>
    <source>
        <strain evidence="5 6">BR 10245</strain>
    </source>
</reference>